<dbReference type="GO" id="GO:0005524">
    <property type="term" value="F:ATP binding"/>
    <property type="evidence" value="ECO:0007669"/>
    <property type="project" value="UniProtKB-KW"/>
</dbReference>
<evidence type="ECO:0000256" key="5">
    <source>
        <dbReference type="ARBA" id="ARBA00022777"/>
    </source>
</evidence>
<dbReference type="InterPro" id="IPR000719">
    <property type="entry name" value="Prot_kinase_dom"/>
</dbReference>
<comment type="catalytic activity">
    <reaction evidence="7">
        <text>L-threonyl-[protein] + ATP = O-phospho-L-threonyl-[protein] + ADP + H(+)</text>
        <dbReference type="Rhea" id="RHEA:46608"/>
        <dbReference type="Rhea" id="RHEA-COMP:11060"/>
        <dbReference type="Rhea" id="RHEA-COMP:11605"/>
        <dbReference type="ChEBI" id="CHEBI:15378"/>
        <dbReference type="ChEBI" id="CHEBI:30013"/>
        <dbReference type="ChEBI" id="CHEBI:30616"/>
        <dbReference type="ChEBI" id="CHEBI:61977"/>
        <dbReference type="ChEBI" id="CHEBI:456216"/>
        <dbReference type="EC" id="2.7.11.1"/>
    </reaction>
</comment>
<feature type="region of interest" description="Disordered" evidence="10">
    <location>
        <begin position="1"/>
        <end position="41"/>
    </location>
</feature>
<dbReference type="AlphaFoldDB" id="A0A8S2GPK2"/>
<name>A0A8S2GPK2_9BILA</name>
<dbReference type="EC" id="2.7.11.1" evidence="1"/>
<dbReference type="EMBL" id="CAJOBA010000598">
    <property type="protein sequence ID" value="CAF3544012.1"/>
    <property type="molecule type" value="Genomic_DNA"/>
</dbReference>
<evidence type="ECO:0000313" key="14">
    <source>
        <dbReference type="EMBL" id="CAF3544012.1"/>
    </source>
</evidence>
<reference evidence="14" key="1">
    <citation type="submission" date="2021-02" db="EMBL/GenBank/DDBJ databases">
        <authorList>
            <person name="Nowell W R."/>
        </authorList>
    </citation>
    <scope>NUCLEOTIDE SEQUENCE</scope>
</reference>
<keyword evidence="5" id="KW-0418">Kinase</keyword>
<dbReference type="PROSITE" id="PS50309">
    <property type="entry name" value="DC"/>
    <property type="match status" value="2"/>
</dbReference>
<dbReference type="SMART" id="SM00537">
    <property type="entry name" value="DCX"/>
    <property type="match status" value="2"/>
</dbReference>
<dbReference type="PROSITE" id="PS00108">
    <property type="entry name" value="PROTEIN_KINASE_ST"/>
    <property type="match status" value="1"/>
</dbReference>
<keyword evidence="9" id="KW-0175">Coiled coil</keyword>
<evidence type="ECO:0000256" key="8">
    <source>
        <dbReference type="ARBA" id="ARBA00048679"/>
    </source>
</evidence>
<evidence type="ECO:0000256" key="4">
    <source>
        <dbReference type="ARBA" id="ARBA00022741"/>
    </source>
</evidence>
<keyword evidence="3" id="KW-0808">Transferase</keyword>
<dbReference type="PROSITE" id="PS50011">
    <property type="entry name" value="PROTEIN_KINASE_DOM"/>
    <property type="match status" value="1"/>
</dbReference>
<feature type="compositionally biased region" description="Polar residues" evidence="10">
    <location>
        <begin position="1"/>
        <end position="12"/>
    </location>
</feature>
<dbReference type="Gene3D" id="1.10.510.10">
    <property type="entry name" value="Transferase(Phosphotransferase) domain 1"/>
    <property type="match status" value="1"/>
</dbReference>
<keyword evidence="4" id="KW-0547">Nucleotide-binding</keyword>
<dbReference type="Pfam" id="PF00069">
    <property type="entry name" value="Pkinase"/>
    <property type="match status" value="1"/>
</dbReference>
<dbReference type="Proteomes" id="UP000677228">
    <property type="component" value="Unassembled WGS sequence"/>
</dbReference>
<dbReference type="InterPro" id="IPR011009">
    <property type="entry name" value="Kinase-like_dom_sf"/>
</dbReference>
<feature type="domain" description="Doublecortin" evidence="12">
    <location>
        <begin position="204"/>
        <end position="290"/>
    </location>
</feature>
<dbReference type="SMART" id="SM00220">
    <property type="entry name" value="S_TKc"/>
    <property type="match status" value="1"/>
</dbReference>
<dbReference type="SUPFAM" id="SSF89837">
    <property type="entry name" value="Doublecortin (DC)"/>
    <property type="match status" value="2"/>
</dbReference>
<sequence>MTDVLSSHWQQQSHHRTTNLTTTTHPNYRRTLPHDYSQKPTTSRKITVFRNGDRYFAGKQISVAPQRYSSLGQLLQDLSSTVDLPYGVRRLFTPKSGSEVTNVQVLKDGASYVCASFEPFQKLEYNMQMVPKGTFNIDQIRPPFQDLNHRLNVRHLPSIQPLTKGAGRNLVLNSLNQSTNQRKKQLGKYGVSGGGGVESIFKPRTITIVKHGEKPRKTITILLNRRTVQTFDQLLNDISEAFGYQKFKTDRIKKLFNLKGRQIHGINDFFREDELFIASNQSDISHTELQDINTELLVGDPLKVKQQFKQIQNLTTTSPTTVGLKQPHQQNDQLPPLTIDLKKINGIRDSGFTDDEDLSGRDSDVTSSLKTGRLNAYDTFKGTNPATIKEPSEDVPTHDDLIRKSKKLTKLNQQSIELQREKERQRLRDEEDKRKRLLALNLNNTSTPNVLGTTIRPNAKFEPLTVDNVNNLINQMDDTARSTKNKTPIGTFSPHFYTNAGSKASKHVTTQGAVHTPRTSPQPPKTDMNDTQLQKKIIKKRSSQLYPTPSVVIDKYDLGKKMGDGNFAIVKRSKLKGADKEYAIKIIDKSKMKGKEHMVDNEINIMYRCNHLNIIRLFEDYETPDEIYLVMELIKGGDLFDYITKYRRFDESTSSLMIKDVGEALLYLHSKQIVHRDLKPENLLVMQRKDGRISIKLTDFGLAMEVNGLIKTVCGTPTYVAPEILAETGYGFEVDCWATGIITYILLCGYPPFKNPDRNQEELFQMIQRGKFTYDPEYWSSISTTAKNLIDHLLVVDRHKRMKAEEILLHPWIVTQGQSKTLTPRGLEELRTSLKTKYDHKSKEYANESTT</sequence>
<dbReference type="SUPFAM" id="SSF56112">
    <property type="entry name" value="Protein kinase-like (PK-like)"/>
    <property type="match status" value="1"/>
</dbReference>
<protein>
    <recommendedName>
        <fullName evidence="1">non-specific serine/threonine protein kinase</fullName>
        <ecNumber evidence="1">2.7.11.1</ecNumber>
    </recommendedName>
</protein>
<dbReference type="GO" id="GO:0035556">
    <property type="term" value="P:intracellular signal transduction"/>
    <property type="evidence" value="ECO:0007669"/>
    <property type="project" value="InterPro"/>
</dbReference>
<feature type="domain" description="Doublecortin" evidence="12">
    <location>
        <begin position="44"/>
        <end position="126"/>
    </location>
</feature>
<evidence type="ECO:0000259" key="11">
    <source>
        <dbReference type="PROSITE" id="PS50011"/>
    </source>
</evidence>
<dbReference type="Pfam" id="PF03607">
    <property type="entry name" value="DCX"/>
    <property type="match status" value="2"/>
</dbReference>
<organism evidence="14 15">
    <name type="scientific">Didymodactylos carnosus</name>
    <dbReference type="NCBI Taxonomy" id="1234261"/>
    <lineage>
        <taxon>Eukaryota</taxon>
        <taxon>Metazoa</taxon>
        <taxon>Spiralia</taxon>
        <taxon>Gnathifera</taxon>
        <taxon>Rotifera</taxon>
        <taxon>Eurotatoria</taxon>
        <taxon>Bdelloidea</taxon>
        <taxon>Philodinida</taxon>
        <taxon>Philodinidae</taxon>
        <taxon>Didymodactylos</taxon>
    </lineage>
</organism>
<dbReference type="InterPro" id="IPR008271">
    <property type="entry name" value="Ser/Thr_kinase_AS"/>
</dbReference>
<dbReference type="Proteomes" id="UP000682733">
    <property type="component" value="Unassembled WGS sequence"/>
</dbReference>
<evidence type="ECO:0000256" key="3">
    <source>
        <dbReference type="ARBA" id="ARBA00022679"/>
    </source>
</evidence>
<accession>A0A8S2GPK2</accession>
<evidence type="ECO:0000256" key="1">
    <source>
        <dbReference type="ARBA" id="ARBA00012513"/>
    </source>
</evidence>
<evidence type="ECO:0000256" key="9">
    <source>
        <dbReference type="SAM" id="Coils"/>
    </source>
</evidence>
<comment type="caution">
    <text evidence="14">The sequence shown here is derived from an EMBL/GenBank/DDBJ whole genome shotgun (WGS) entry which is preliminary data.</text>
</comment>
<evidence type="ECO:0000256" key="10">
    <source>
        <dbReference type="SAM" id="MobiDB-lite"/>
    </source>
</evidence>
<dbReference type="FunFam" id="3.30.200.20:FF:000042">
    <property type="entry name" value="Aurora kinase A"/>
    <property type="match status" value="1"/>
</dbReference>
<gene>
    <name evidence="13" type="ORF">OVA965_LOCUS2712</name>
    <name evidence="14" type="ORF">TMI583_LOCUS2711</name>
</gene>
<feature type="coiled-coil region" evidence="9">
    <location>
        <begin position="401"/>
        <end position="440"/>
    </location>
</feature>
<dbReference type="InterPro" id="IPR036572">
    <property type="entry name" value="Doublecortin_dom_sf"/>
</dbReference>
<dbReference type="Gene3D" id="3.10.20.230">
    <property type="entry name" value="Doublecortin domain"/>
    <property type="match status" value="2"/>
</dbReference>
<feature type="region of interest" description="Disordered" evidence="10">
    <location>
        <begin position="508"/>
        <end position="529"/>
    </location>
</feature>
<proteinExistence type="predicted"/>
<evidence type="ECO:0000259" key="12">
    <source>
        <dbReference type="PROSITE" id="PS50309"/>
    </source>
</evidence>
<keyword evidence="6" id="KW-0067">ATP-binding</keyword>
<evidence type="ECO:0000313" key="15">
    <source>
        <dbReference type="Proteomes" id="UP000682733"/>
    </source>
</evidence>
<comment type="catalytic activity">
    <reaction evidence="8">
        <text>L-seryl-[protein] + ATP = O-phospho-L-seryl-[protein] + ADP + H(+)</text>
        <dbReference type="Rhea" id="RHEA:17989"/>
        <dbReference type="Rhea" id="RHEA-COMP:9863"/>
        <dbReference type="Rhea" id="RHEA-COMP:11604"/>
        <dbReference type="ChEBI" id="CHEBI:15378"/>
        <dbReference type="ChEBI" id="CHEBI:29999"/>
        <dbReference type="ChEBI" id="CHEBI:30616"/>
        <dbReference type="ChEBI" id="CHEBI:83421"/>
        <dbReference type="ChEBI" id="CHEBI:456216"/>
        <dbReference type="EC" id="2.7.11.1"/>
    </reaction>
</comment>
<dbReference type="Gene3D" id="3.30.200.20">
    <property type="entry name" value="Phosphorylase Kinase, domain 1"/>
    <property type="match status" value="1"/>
</dbReference>
<feature type="compositionally biased region" description="Polar residues" evidence="10">
    <location>
        <begin position="508"/>
        <end position="519"/>
    </location>
</feature>
<evidence type="ECO:0000256" key="7">
    <source>
        <dbReference type="ARBA" id="ARBA00047899"/>
    </source>
</evidence>
<dbReference type="InterPro" id="IPR003533">
    <property type="entry name" value="Doublecortin_dom"/>
</dbReference>
<dbReference type="PANTHER" id="PTHR24347">
    <property type="entry name" value="SERINE/THREONINE-PROTEIN KINASE"/>
    <property type="match status" value="1"/>
</dbReference>
<dbReference type="GO" id="GO:0004674">
    <property type="term" value="F:protein serine/threonine kinase activity"/>
    <property type="evidence" value="ECO:0007669"/>
    <property type="project" value="UniProtKB-KW"/>
</dbReference>
<evidence type="ECO:0000256" key="6">
    <source>
        <dbReference type="ARBA" id="ARBA00022840"/>
    </source>
</evidence>
<dbReference type="EMBL" id="CAJNOK010000598">
    <property type="protein sequence ID" value="CAF0764036.1"/>
    <property type="molecule type" value="Genomic_DNA"/>
</dbReference>
<dbReference type="FunFam" id="1.10.510.10:FF:000571">
    <property type="entry name" value="Maternal embryonic leucine zipper kinase"/>
    <property type="match status" value="1"/>
</dbReference>
<evidence type="ECO:0000313" key="13">
    <source>
        <dbReference type="EMBL" id="CAF0764036.1"/>
    </source>
</evidence>
<keyword evidence="2" id="KW-0723">Serine/threonine-protein kinase</keyword>
<feature type="domain" description="Protein kinase" evidence="11">
    <location>
        <begin position="556"/>
        <end position="813"/>
    </location>
</feature>
<evidence type="ECO:0000256" key="2">
    <source>
        <dbReference type="ARBA" id="ARBA00022527"/>
    </source>
</evidence>